<dbReference type="Pfam" id="PF08534">
    <property type="entry name" value="Redoxin"/>
    <property type="match status" value="1"/>
</dbReference>
<evidence type="ECO:0000256" key="4">
    <source>
        <dbReference type="ARBA" id="ARBA00023284"/>
    </source>
</evidence>
<dbReference type="GO" id="GO:0030313">
    <property type="term" value="C:cell envelope"/>
    <property type="evidence" value="ECO:0007669"/>
    <property type="project" value="UniProtKB-SubCell"/>
</dbReference>
<evidence type="ECO:0000256" key="3">
    <source>
        <dbReference type="ARBA" id="ARBA00023157"/>
    </source>
</evidence>
<dbReference type="InterPro" id="IPR013766">
    <property type="entry name" value="Thioredoxin_domain"/>
</dbReference>
<dbReference type="GO" id="GO:0016491">
    <property type="term" value="F:oxidoreductase activity"/>
    <property type="evidence" value="ECO:0007669"/>
    <property type="project" value="InterPro"/>
</dbReference>
<dbReference type="InterPro" id="IPR017937">
    <property type="entry name" value="Thioredoxin_CS"/>
</dbReference>
<feature type="domain" description="Thioredoxin" evidence="5">
    <location>
        <begin position="14"/>
        <end position="187"/>
    </location>
</feature>
<comment type="caution">
    <text evidence="6">The sequence shown here is derived from an EMBL/GenBank/DDBJ whole genome shotgun (WGS) entry which is preliminary data.</text>
</comment>
<dbReference type="InterPro" id="IPR013740">
    <property type="entry name" value="Redoxin"/>
</dbReference>
<accession>A0A5C5XC91</accession>
<keyword evidence="4" id="KW-0676">Redox-active center</keyword>
<keyword evidence="2" id="KW-0201">Cytochrome c-type biogenesis</keyword>
<evidence type="ECO:0000313" key="6">
    <source>
        <dbReference type="EMBL" id="TWT59913.1"/>
    </source>
</evidence>
<keyword evidence="3" id="KW-1015">Disulfide bond</keyword>
<evidence type="ECO:0000313" key="7">
    <source>
        <dbReference type="Proteomes" id="UP000316095"/>
    </source>
</evidence>
<dbReference type="InterPro" id="IPR036249">
    <property type="entry name" value="Thioredoxin-like_sf"/>
</dbReference>
<dbReference type="CDD" id="cd02966">
    <property type="entry name" value="TlpA_like_family"/>
    <property type="match status" value="1"/>
</dbReference>
<dbReference type="PROSITE" id="PS00194">
    <property type="entry name" value="THIOREDOXIN_1"/>
    <property type="match status" value="1"/>
</dbReference>
<dbReference type="PANTHER" id="PTHR42852">
    <property type="entry name" value="THIOL:DISULFIDE INTERCHANGE PROTEIN DSBE"/>
    <property type="match status" value="1"/>
</dbReference>
<keyword evidence="7" id="KW-1185">Reference proteome</keyword>
<evidence type="ECO:0000259" key="5">
    <source>
        <dbReference type="PROSITE" id="PS51352"/>
    </source>
</evidence>
<dbReference type="Gene3D" id="3.40.30.10">
    <property type="entry name" value="Glutaredoxin"/>
    <property type="match status" value="1"/>
</dbReference>
<comment type="subcellular location">
    <subcellularLocation>
        <location evidence="1">Cell envelope</location>
    </subcellularLocation>
</comment>
<dbReference type="PANTHER" id="PTHR42852:SF6">
    <property type="entry name" value="THIOL:DISULFIDE INTERCHANGE PROTEIN DSBE"/>
    <property type="match status" value="1"/>
</dbReference>
<organism evidence="6 7">
    <name type="scientific">Rubinisphaera italica</name>
    <dbReference type="NCBI Taxonomy" id="2527969"/>
    <lineage>
        <taxon>Bacteria</taxon>
        <taxon>Pseudomonadati</taxon>
        <taxon>Planctomycetota</taxon>
        <taxon>Planctomycetia</taxon>
        <taxon>Planctomycetales</taxon>
        <taxon>Planctomycetaceae</taxon>
        <taxon>Rubinisphaera</taxon>
    </lineage>
</organism>
<gene>
    <name evidence="6" type="primary">stoA</name>
    <name evidence="6" type="ORF">Pan54_06240</name>
</gene>
<proteinExistence type="predicted"/>
<dbReference type="RefSeq" id="WP_146502090.1">
    <property type="nucleotide sequence ID" value="NZ_SJPG01000001.1"/>
</dbReference>
<evidence type="ECO:0000256" key="1">
    <source>
        <dbReference type="ARBA" id="ARBA00004196"/>
    </source>
</evidence>
<protein>
    <submittedName>
        <fullName evidence="6">Sporulation thiol-disulfide oxidoreductase A</fullName>
    </submittedName>
</protein>
<sequence length="187" mass="21348">MIRHLSSGSAFLILLMVFSLNRISAEEQPKGSVADVSVHMQSWEELQDWVASQKGKVVVVDVWSTFCLPCVREFPHFVEFHENHKDHVACASLNIDYYGGKGQKPEDNREKVLKFLKSRNATMHNIIAINPDEVVLQQIKTAAIPAAIIYDRNGKLHKFFNNDEDLYGPKGFNYEQHITPLVEKLLK</sequence>
<dbReference type="SUPFAM" id="SSF52833">
    <property type="entry name" value="Thioredoxin-like"/>
    <property type="match status" value="1"/>
</dbReference>
<reference evidence="6 7" key="1">
    <citation type="submission" date="2019-02" db="EMBL/GenBank/DDBJ databases">
        <title>Deep-cultivation of Planctomycetes and their phenomic and genomic characterization uncovers novel biology.</title>
        <authorList>
            <person name="Wiegand S."/>
            <person name="Jogler M."/>
            <person name="Boedeker C."/>
            <person name="Pinto D."/>
            <person name="Vollmers J."/>
            <person name="Rivas-Marin E."/>
            <person name="Kohn T."/>
            <person name="Peeters S.H."/>
            <person name="Heuer A."/>
            <person name="Rast P."/>
            <person name="Oberbeckmann S."/>
            <person name="Bunk B."/>
            <person name="Jeske O."/>
            <person name="Meyerdierks A."/>
            <person name="Storesund J.E."/>
            <person name="Kallscheuer N."/>
            <person name="Luecker S."/>
            <person name="Lage O.M."/>
            <person name="Pohl T."/>
            <person name="Merkel B.J."/>
            <person name="Hornburger P."/>
            <person name="Mueller R.-W."/>
            <person name="Bruemmer F."/>
            <person name="Labrenz M."/>
            <person name="Spormann A.M."/>
            <person name="Op Den Camp H."/>
            <person name="Overmann J."/>
            <person name="Amann R."/>
            <person name="Jetten M.S.M."/>
            <person name="Mascher T."/>
            <person name="Medema M.H."/>
            <person name="Devos D.P."/>
            <person name="Kaster A.-K."/>
            <person name="Ovreas L."/>
            <person name="Rohde M."/>
            <person name="Galperin M.Y."/>
            <person name="Jogler C."/>
        </authorList>
    </citation>
    <scope>NUCLEOTIDE SEQUENCE [LARGE SCALE GENOMIC DNA]</scope>
    <source>
        <strain evidence="6 7">Pan54</strain>
    </source>
</reference>
<dbReference type="Proteomes" id="UP000316095">
    <property type="component" value="Unassembled WGS sequence"/>
</dbReference>
<evidence type="ECO:0000256" key="2">
    <source>
        <dbReference type="ARBA" id="ARBA00022748"/>
    </source>
</evidence>
<dbReference type="EMBL" id="SJPG01000001">
    <property type="protein sequence ID" value="TWT59913.1"/>
    <property type="molecule type" value="Genomic_DNA"/>
</dbReference>
<dbReference type="OrthoDB" id="261812at2"/>
<name>A0A5C5XC91_9PLAN</name>
<dbReference type="PROSITE" id="PS51352">
    <property type="entry name" value="THIOREDOXIN_2"/>
    <property type="match status" value="1"/>
</dbReference>
<dbReference type="InterPro" id="IPR050553">
    <property type="entry name" value="Thioredoxin_ResA/DsbE_sf"/>
</dbReference>
<dbReference type="AlphaFoldDB" id="A0A5C5XC91"/>
<dbReference type="GO" id="GO:0017004">
    <property type="term" value="P:cytochrome complex assembly"/>
    <property type="evidence" value="ECO:0007669"/>
    <property type="project" value="UniProtKB-KW"/>
</dbReference>